<name>A0AAV9HV48_9PEZI</name>
<dbReference type="Gene3D" id="2.170.270.10">
    <property type="entry name" value="SET domain"/>
    <property type="match status" value="1"/>
</dbReference>
<comment type="caution">
    <text evidence="4">The sequence shown here is derived from an EMBL/GenBank/DDBJ whole genome shotgun (WGS) entry which is preliminary data.</text>
</comment>
<dbReference type="AlphaFoldDB" id="A0AAV9HV48"/>
<feature type="domain" description="SET" evidence="3">
    <location>
        <begin position="160"/>
        <end position="303"/>
    </location>
</feature>
<gene>
    <name evidence="4" type="ORF">QBC42DRAFT_325646</name>
</gene>
<evidence type="ECO:0000313" key="4">
    <source>
        <dbReference type="EMBL" id="KAK4462951.1"/>
    </source>
</evidence>
<dbReference type="PANTHER" id="PTHR47332">
    <property type="entry name" value="SET DOMAIN-CONTAINING PROTEIN 5"/>
    <property type="match status" value="1"/>
</dbReference>
<dbReference type="SUPFAM" id="SSF82199">
    <property type="entry name" value="SET domain"/>
    <property type="match status" value="1"/>
</dbReference>
<evidence type="ECO:0000256" key="2">
    <source>
        <dbReference type="SAM" id="SignalP"/>
    </source>
</evidence>
<organism evidence="4 5">
    <name type="scientific">Cladorrhinum samala</name>
    <dbReference type="NCBI Taxonomy" id="585594"/>
    <lineage>
        <taxon>Eukaryota</taxon>
        <taxon>Fungi</taxon>
        <taxon>Dikarya</taxon>
        <taxon>Ascomycota</taxon>
        <taxon>Pezizomycotina</taxon>
        <taxon>Sordariomycetes</taxon>
        <taxon>Sordariomycetidae</taxon>
        <taxon>Sordariales</taxon>
        <taxon>Podosporaceae</taxon>
        <taxon>Cladorrhinum</taxon>
    </lineage>
</organism>
<dbReference type="InterPro" id="IPR053185">
    <property type="entry name" value="SET_domain_protein"/>
</dbReference>
<reference evidence="4" key="1">
    <citation type="journal article" date="2023" name="Mol. Phylogenet. Evol.">
        <title>Genome-scale phylogeny and comparative genomics of the fungal order Sordariales.</title>
        <authorList>
            <person name="Hensen N."/>
            <person name="Bonometti L."/>
            <person name="Westerberg I."/>
            <person name="Brannstrom I.O."/>
            <person name="Guillou S."/>
            <person name="Cros-Aarteil S."/>
            <person name="Calhoun S."/>
            <person name="Haridas S."/>
            <person name="Kuo A."/>
            <person name="Mondo S."/>
            <person name="Pangilinan J."/>
            <person name="Riley R."/>
            <person name="LaButti K."/>
            <person name="Andreopoulos B."/>
            <person name="Lipzen A."/>
            <person name="Chen C."/>
            <person name="Yan M."/>
            <person name="Daum C."/>
            <person name="Ng V."/>
            <person name="Clum A."/>
            <person name="Steindorff A."/>
            <person name="Ohm R.A."/>
            <person name="Martin F."/>
            <person name="Silar P."/>
            <person name="Natvig D.O."/>
            <person name="Lalanne C."/>
            <person name="Gautier V."/>
            <person name="Ament-Velasquez S.L."/>
            <person name="Kruys A."/>
            <person name="Hutchinson M.I."/>
            <person name="Powell A.J."/>
            <person name="Barry K."/>
            <person name="Miller A.N."/>
            <person name="Grigoriev I.V."/>
            <person name="Debuchy R."/>
            <person name="Gladieux P."/>
            <person name="Hiltunen Thoren M."/>
            <person name="Johannesson H."/>
        </authorList>
    </citation>
    <scope>NUCLEOTIDE SEQUENCE</scope>
    <source>
        <strain evidence="4">PSN324</strain>
    </source>
</reference>
<dbReference type="InterPro" id="IPR001214">
    <property type="entry name" value="SET_dom"/>
</dbReference>
<feature type="chain" id="PRO_5043373126" evidence="2">
    <location>
        <begin position="23"/>
        <end position="460"/>
    </location>
</feature>
<dbReference type="InterPro" id="IPR046341">
    <property type="entry name" value="SET_dom_sf"/>
</dbReference>
<sequence>MRSITSSFVVTSLSIFIQLGQGHSHQPTLTADICLQPLINHHHVEVLSGICPAPLPPPSSSSSPSWRKGNATAQKKAIPPKLLNEPNDTEDGNLFKSPDELDEYQLPSSWQGPEHCIQGDKCMFWNQKVGDGIVVISTPRNAHLAANFPIPPGTEIVEASSFYEKQLPGKGMGLIANRTIRKGEIIMQRTPSLLIQAKAHVYLDREVREKLYEAALGRLPEPTRRKFLRQYGDTAYMKVDKNAFRLEVDGREPLSEHFAVFPDVSRMNHDCRPNIHYRITNLTHTTVAVRDIHPGEELTVSYIYGRLVRSKRQTRLSDSWGFDCTCSQCTLPELESMASDARVREISRLEKEIEDKMARNGGREVKPEMAGRLVKLYLDERLEAYMAPTYTRAALIYSMFGDEEKATEYAREAVAALEREYGSHATDADSMRELLADVRGHWSWAIKVQPRGGGGRNNEK</sequence>
<reference evidence="4" key="2">
    <citation type="submission" date="2023-06" db="EMBL/GenBank/DDBJ databases">
        <authorList>
            <consortium name="Lawrence Berkeley National Laboratory"/>
            <person name="Mondo S.J."/>
            <person name="Hensen N."/>
            <person name="Bonometti L."/>
            <person name="Westerberg I."/>
            <person name="Brannstrom I.O."/>
            <person name="Guillou S."/>
            <person name="Cros-Aarteil S."/>
            <person name="Calhoun S."/>
            <person name="Haridas S."/>
            <person name="Kuo A."/>
            <person name="Pangilinan J."/>
            <person name="Riley R."/>
            <person name="Labutti K."/>
            <person name="Andreopoulos B."/>
            <person name="Lipzen A."/>
            <person name="Chen C."/>
            <person name="Yanf M."/>
            <person name="Daum C."/>
            <person name="Ng V."/>
            <person name="Clum A."/>
            <person name="Steindorff A."/>
            <person name="Ohm R."/>
            <person name="Martin F."/>
            <person name="Silar P."/>
            <person name="Natvig D."/>
            <person name="Lalanne C."/>
            <person name="Gautier V."/>
            <person name="Ament-Velasquez S.L."/>
            <person name="Kruys A."/>
            <person name="Hutchinson M.I."/>
            <person name="Powell A.J."/>
            <person name="Barry K."/>
            <person name="Miller A.N."/>
            <person name="Grigoriev I.V."/>
            <person name="Debuchy R."/>
            <person name="Gladieux P."/>
            <person name="Thoren M.H."/>
            <person name="Johannesson H."/>
        </authorList>
    </citation>
    <scope>NUCLEOTIDE SEQUENCE</scope>
    <source>
        <strain evidence="4">PSN324</strain>
    </source>
</reference>
<dbReference type="CDD" id="cd20071">
    <property type="entry name" value="SET_SMYD"/>
    <property type="match status" value="1"/>
</dbReference>
<protein>
    <submittedName>
        <fullName evidence="4">SET domain-containing protein 5</fullName>
    </submittedName>
</protein>
<dbReference type="PROSITE" id="PS50280">
    <property type="entry name" value="SET"/>
    <property type="match status" value="1"/>
</dbReference>
<dbReference type="Gene3D" id="1.25.40.10">
    <property type="entry name" value="Tetratricopeptide repeat domain"/>
    <property type="match status" value="1"/>
</dbReference>
<feature type="signal peptide" evidence="2">
    <location>
        <begin position="1"/>
        <end position="22"/>
    </location>
</feature>
<dbReference type="PANTHER" id="PTHR47332:SF6">
    <property type="entry name" value="SET DOMAIN-CONTAINING PROTEIN"/>
    <property type="match status" value="1"/>
</dbReference>
<feature type="region of interest" description="Disordered" evidence="1">
    <location>
        <begin position="57"/>
        <end position="92"/>
    </location>
</feature>
<evidence type="ECO:0000313" key="5">
    <source>
        <dbReference type="Proteomes" id="UP001321749"/>
    </source>
</evidence>
<proteinExistence type="predicted"/>
<evidence type="ECO:0000256" key="1">
    <source>
        <dbReference type="SAM" id="MobiDB-lite"/>
    </source>
</evidence>
<keyword evidence="2" id="KW-0732">Signal</keyword>
<dbReference type="SMART" id="SM00317">
    <property type="entry name" value="SET"/>
    <property type="match status" value="1"/>
</dbReference>
<evidence type="ECO:0000259" key="3">
    <source>
        <dbReference type="PROSITE" id="PS50280"/>
    </source>
</evidence>
<accession>A0AAV9HV48</accession>
<dbReference type="EMBL" id="MU864965">
    <property type="protein sequence ID" value="KAK4462951.1"/>
    <property type="molecule type" value="Genomic_DNA"/>
</dbReference>
<keyword evidence="5" id="KW-1185">Reference proteome</keyword>
<dbReference type="Pfam" id="PF00856">
    <property type="entry name" value="SET"/>
    <property type="match status" value="1"/>
</dbReference>
<dbReference type="Proteomes" id="UP001321749">
    <property type="component" value="Unassembled WGS sequence"/>
</dbReference>
<dbReference type="InterPro" id="IPR011990">
    <property type="entry name" value="TPR-like_helical_dom_sf"/>
</dbReference>